<evidence type="ECO:0000313" key="2">
    <source>
        <dbReference type="Proteomes" id="UP001151699"/>
    </source>
</evidence>
<dbReference type="EMBL" id="WJQU01000002">
    <property type="protein sequence ID" value="KAJ6641327.1"/>
    <property type="molecule type" value="Genomic_DNA"/>
</dbReference>
<name>A0A9Q0N1J6_9DIPT</name>
<protein>
    <submittedName>
        <fullName evidence="1">Uncharacterized protein</fullName>
    </submittedName>
</protein>
<sequence length="105" mass="11964">MDRSNSNGRDIRIIFHGSGSLTVVLEAFKRSEIAEHKTTIVTISPEIFAAHLSRIFPAILRQFFAIHTSPFNKRGGTTFFRYFRRCMKCLALYLARVTEELIGLG</sequence>
<reference evidence="1" key="1">
    <citation type="submission" date="2022-07" db="EMBL/GenBank/DDBJ databases">
        <authorList>
            <person name="Trinca V."/>
            <person name="Uliana J.V.C."/>
            <person name="Torres T.T."/>
            <person name="Ward R.J."/>
            <person name="Monesi N."/>
        </authorList>
    </citation>
    <scope>NUCLEOTIDE SEQUENCE</scope>
    <source>
        <strain evidence="1">HSMRA1968</strain>
        <tissue evidence="1">Whole embryos</tissue>
    </source>
</reference>
<organism evidence="1 2">
    <name type="scientific">Pseudolycoriella hygida</name>
    <dbReference type="NCBI Taxonomy" id="35572"/>
    <lineage>
        <taxon>Eukaryota</taxon>
        <taxon>Metazoa</taxon>
        <taxon>Ecdysozoa</taxon>
        <taxon>Arthropoda</taxon>
        <taxon>Hexapoda</taxon>
        <taxon>Insecta</taxon>
        <taxon>Pterygota</taxon>
        <taxon>Neoptera</taxon>
        <taxon>Endopterygota</taxon>
        <taxon>Diptera</taxon>
        <taxon>Nematocera</taxon>
        <taxon>Sciaroidea</taxon>
        <taxon>Sciaridae</taxon>
        <taxon>Pseudolycoriella</taxon>
    </lineage>
</organism>
<gene>
    <name evidence="1" type="ORF">Bhyg_06263</name>
</gene>
<accession>A0A9Q0N1J6</accession>
<proteinExistence type="predicted"/>
<dbReference type="AlphaFoldDB" id="A0A9Q0N1J6"/>
<comment type="caution">
    <text evidence="1">The sequence shown here is derived from an EMBL/GenBank/DDBJ whole genome shotgun (WGS) entry which is preliminary data.</text>
</comment>
<evidence type="ECO:0000313" key="1">
    <source>
        <dbReference type="EMBL" id="KAJ6641327.1"/>
    </source>
</evidence>
<keyword evidence="2" id="KW-1185">Reference proteome</keyword>
<dbReference type="Proteomes" id="UP001151699">
    <property type="component" value="Chromosome B"/>
</dbReference>